<accession>A0A9D1VI29</accession>
<reference evidence="1" key="1">
    <citation type="journal article" date="2021" name="PeerJ">
        <title>Extensive microbial diversity within the chicken gut microbiome revealed by metagenomics and culture.</title>
        <authorList>
            <person name="Gilroy R."/>
            <person name="Ravi A."/>
            <person name="Getino M."/>
            <person name="Pursley I."/>
            <person name="Horton D.L."/>
            <person name="Alikhan N.F."/>
            <person name="Baker D."/>
            <person name="Gharbi K."/>
            <person name="Hall N."/>
            <person name="Watson M."/>
            <person name="Adriaenssens E.M."/>
            <person name="Foster-Nyarko E."/>
            <person name="Jarju S."/>
            <person name="Secka A."/>
            <person name="Antonio M."/>
            <person name="Oren A."/>
            <person name="Chaudhuri R.R."/>
            <person name="La Ragione R."/>
            <person name="Hildebrand F."/>
            <person name="Pallen M.J."/>
        </authorList>
    </citation>
    <scope>NUCLEOTIDE SEQUENCE</scope>
    <source>
        <strain evidence="1">ChiSxjej3B15-572</strain>
    </source>
</reference>
<dbReference type="Proteomes" id="UP000824231">
    <property type="component" value="Unassembled WGS sequence"/>
</dbReference>
<dbReference type="EMBL" id="DXFH01000015">
    <property type="protein sequence ID" value="HIX35622.1"/>
    <property type="molecule type" value="Genomic_DNA"/>
</dbReference>
<protein>
    <submittedName>
        <fullName evidence="1">Uncharacterized protein</fullName>
    </submittedName>
</protein>
<reference evidence="1" key="2">
    <citation type="submission" date="2021-04" db="EMBL/GenBank/DDBJ databases">
        <authorList>
            <person name="Gilroy R."/>
        </authorList>
    </citation>
    <scope>NUCLEOTIDE SEQUENCE</scope>
    <source>
        <strain evidence="1">ChiSxjej3B15-572</strain>
    </source>
</reference>
<comment type="caution">
    <text evidence="1">The sequence shown here is derived from an EMBL/GenBank/DDBJ whole genome shotgun (WGS) entry which is preliminary data.</text>
</comment>
<name>A0A9D1VI29_9LACO</name>
<proteinExistence type="predicted"/>
<gene>
    <name evidence="1" type="ORF">H9856_04410</name>
</gene>
<organism evidence="1 2">
    <name type="scientific">Candidatus Limosilactobacillus merdigallinarum</name>
    <dbReference type="NCBI Taxonomy" id="2838652"/>
    <lineage>
        <taxon>Bacteria</taxon>
        <taxon>Bacillati</taxon>
        <taxon>Bacillota</taxon>
        <taxon>Bacilli</taxon>
        <taxon>Lactobacillales</taxon>
        <taxon>Lactobacillaceae</taxon>
        <taxon>Limosilactobacillus</taxon>
    </lineage>
</organism>
<sequence>MKRRQIKKIKRLRQRVMEVAGKVDQQFNIPGVTPNTEAELEAMDCFYWSYQQAREWLNHCWTNEQTARTCYQLIKHPLPVERIPF</sequence>
<evidence type="ECO:0000313" key="1">
    <source>
        <dbReference type="EMBL" id="HIX35622.1"/>
    </source>
</evidence>
<evidence type="ECO:0000313" key="2">
    <source>
        <dbReference type="Proteomes" id="UP000824231"/>
    </source>
</evidence>
<dbReference type="AlphaFoldDB" id="A0A9D1VI29"/>